<name>A0ABV5ZKH3_9BACT</name>
<sequence length="219" mass="24842">MKIKNYSLHDKAAMQFVKSDDEIRMNASANNDAKGTEEHPYELGEYITLFLNGEWEGGYVSPVGYISKDQSSITFPSTSEFDWDQYFSSVFGFLSNSNTYSFDISSSSSSTSETSDETQSFDYNAQMVNISVSIGSAWFNFNILIMGRTAIISASATTRDKIENGEFRLKVDHWTIGLYIDSSSTIGNYQKYKFKKIHIPYSEDKAIYLLDTYNSIRIL</sequence>
<evidence type="ECO:0000313" key="1">
    <source>
        <dbReference type="EMBL" id="MFB9897883.1"/>
    </source>
</evidence>
<proteinExistence type="predicted"/>
<dbReference type="EMBL" id="JBHLZF010000002">
    <property type="protein sequence ID" value="MFB9897883.1"/>
    <property type="molecule type" value="Genomic_DNA"/>
</dbReference>
<dbReference type="RefSeq" id="WP_027951468.1">
    <property type="nucleotide sequence ID" value="NZ_JADU01000001.1"/>
</dbReference>
<reference evidence="1 2" key="1">
    <citation type="submission" date="2024-09" db="EMBL/GenBank/DDBJ databases">
        <authorList>
            <person name="Sun Q."/>
            <person name="Mori K."/>
        </authorList>
    </citation>
    <scope>NUCLEOTIDE SEQUENCE [LARGE SCALE GENOMIC DNA]</scope>
    <source>
        <strain evidence="1 2">ATCC 51272</strain>
    </source>
</reference>
<evidence type="ECO:0000313" key="2">
    <source>
        <dbReference type="Proteomes" id="UP001589688"/>
    </source>
</evidence>
<gene>
    <name evidence="1" type="ORF">ACFFK8_08760</name>
</gene>
<comment type="caution">
    <text evidence="1">The sequence shown here is derived from an EMBL/GenBank/DDBJ whole genome shotgun (WGS) entry which is preliminary data.</text>
</comment>
<keyword evidence="2" id="KW-1185">Reference proteome</keyword>
<dbReference type="Proteomes" id="UP001589688">
    <property type="component" value="Unassembled WGS sequence"/>
</dbReference>
<organism evidence="1 2">
    <name type="scientific">Hallella seregens ATCC 51272</name>
    <dbReference type="NCBI Taxonomy" id="1336250"/>
    <lineage>
        <taxon>Bacteria</taxon>
        <taxon>Pseudomonadati</taxon>
        <taxon>Bacteroidota</taxon>
        <taxon>Bacteroidia</taxon>
        <taxon>Bacteroidales</taxon>
        <taxon>Prevotellaceae</taxon>
        <taxon>Hallella</taxon>
    </lineage>
</organism>
<protein>
    <submittedName>
        <fullName evidence="1">Uncharacterized protein</fullName>
    </submittedName>
</protein>
<accession>A0ABV5ZKH3</accession>